<organism evidence="1">
    <name type="scientific">Brassica cretica</name>
    <name type="common">Mustard</name>
    <dbReference type="NCBI Taxonomy" id="69181"/>
    <lineage>
        <taxon>Eukaryota</taxon>
        <taxon>Viridiplantae</taxon>
        <taxon>Streptophyta</taxon>
        <taxon>Embryophyta</taxon>
        <taxon>Tracheophyta</taxon>
        <taxon>Spermatophyta</taxon>
        <taxon>Magnoliopsida</taxon>
        <taxon>eudicotyledons</taxon>
        <taxon>Gunneridae</taxon>
        <taxon>Pentapetalae</taxon>
        <taxon>rosids</taxon>
        <taxon>malvids</taxon>
        <taxon>Brassicales</taxon>
        <taxon>Brassicaceae</taxon>
        <taxon>Brassiceae</taxon>
        <taxon>Brassica</taxon>
    </lineage>
</organism>
<protein>
    <submittedName>
        <fullName evidence="1">Uncharacterized protein</fullName>
    </submittedName>
</protein>
<gene>
    <name evidence="1" type="ORF">F2Q70_00029085</name>
</gene>
<dbReference type="AlphaFoldDB" id="A0A8S9FKH6"/>
<dbReference type="EMBL" id="QGKY02002305">
    <property type="protein sequence ID" value="KAF2532817.1"/>
    <property type="molecule type" value="Genomic_DNA"/>
</dbReference>
<reference evidence="1" key="1">
    <citation type="submission" date="2019-12" db="EMBL/GenBank/DDBJ databases">
        <title>Genome sequencing and annotation of Brassica cretica.</title>
        <authorList>
            <person name="Studholme D.J."/>
            <person name="Sarris P.F."/>
        </authorList>
    </citation>
    <scope>NUCLEOTIDE SEQUENCE</scope>
    <source>
        <strain evidence="1">PFS-102/07</strain>
        <tissue evidence="1">Leaf</tissue>
    </source>
</reference>
<evidence type="ECO:0000313" key="1">
    <source>
        <dbReference type="EMBL" id="KAF2532817.1"/>
    </source>
</evidence>
<proteinExistence type="predicted"/>
<name>A0A8S9FKH6_BRACR</name>
<sequence length="79" mass="8477">MYTKPQDKRLCQAYAESSVSSLCIDSIVLCISCSPTGVNSASIDAIKCSSVDLGDLPTSDFARFLSMDADIWCWAASCL</sequence>
<comment type="caution">
    <text evidence="1">The sequence shown here is derived from an EMBL/GenBank/DDBJ whole genome shotgun (WGS) entry which is preliminary data.</text>
</comment>
<accession>A0A8S9FKH6</accession>